<dbReference type="FunFam" id="3.40.980.10:FF:000004">
    <property type="entry name" value="Molybdopterin molybdenumtransferase"/>
    <property type="match status" value="1"/>
</dbReference>
<protein>
    <recommendedName>
        <fullName evidence="11">Molybdopterin molybdenumtransferase</fullName>
        <ecNumber evidence="11">2.10.1.1</ecNumber>
    </recommendedName>
</protein>
<dbReference type="AlphaFoldDB" id="A0A369W8R7"/>
<evidence type="ECO:0000256" key="4">
    <source>
        <dbReference type="ARBA" id="ARBA00010763"/>
    </source>
</evidence>
<dbReference type="InterPro" id="IPR038987">
    <property type="entry name" value="MoeA-like"/>
</dbReference>
<keyword evidence="8 11" id="KW-0460">Magnesium</keyword>
<evidence type="ECO:0000256" key="8">
    <source>
        <dbReference type="ARBA" id="ARBA00022842"/>
    </source>
</evidence>
<sequence length="422" mass="44465">MSGCGGKGGDKPLTDCCSQPGLMPFEQALAQLLDSVQGGQQPVEKVHLTAALGRVLAEDLCAGLDVPPADNSAMDGYAVRVADLAAAAGKPLTISQRIPAGVDPEPLQPGTVARIFTGASVPEGADAVVMQENTERDGEQVKMPTEIPLGDHIRRRGQDIANGDAVVKAGTRLQPQHLGVLASIGIAELPCYRPLRVALLSSGDELAQPGEVAGPGQIYNSNRYSLTGLIQQLGMELIDLGTIEDTRAATIEALQGAAAKADLLITSGGVSVGEEDHIKAAVEQLGEISLWKLAIKPGKPLAFGRVGQTPFIGLPGNPVSAMLCFQVLARPVMMKLQGAGELHPKSVMLPIDYQRSKAQKRREYLRVRRVEQDGQLVLKPYTNQSSGVLTSVAWAEGYAVIPADAQIAPGDLVEFIPFSELA</sequence>
<dbReference type="PROSITE" id="PS01079">
    <property type="entry name" value="MOCF_BIOSYNTHESIS_2"/>
    <property type="match status" value="1"/>
</dbReference>
<dbReference type="Gene3D" id="3.40.980.10">
    <property type="entry name" value="MoaB/Mog-like domain"/>
    <property type="match status" value="1"/>
</dbReference>
<dbReference type="Proteomes" id="UP000253769">
    <property type="component" value="Unassembled WGS sequence"/>
</dbReference>
<evidence type="ECO:0000313" key="13">
    <source>
        <dbReference type="EMBL" id="RDE18047.1"/>
    </source>
</evidence>
<evidence type="ECO:0000256" key="9">
    <source>
        <dbReference type="ARBA" id="ARBA00023150"/>
    </source>
</evidence>
<dbReference type="PANTHER" id="PTHR10192:SF5">
    <property type="entry name" value="GEPHYRIN"/>
    <property type="match status" value="1"/>
</dbReference>
<dbReference type="GO" id="GO:0046872">
    <property type="term" value="F:metal ion binding"/>
    <property type="evidence" value="ECO:0007669"/>
    <property type="project" value="UniProtKB-UniRule"/>
</dbReference>
<evidence type="ECO:0000256" key="10">
    <source>
        <dbReference type="ARBA" id="ARBA00047317"/>
    </source>
</evidence>
<evidence type="ECO:0000313" key="14">
    <source>
        <dbReference type="Proteomes" id="UP000253769"/>
    </source>
</evidence>
<evidence type="ECO:0000259" key="12">
    <source>
        <dbReference type="SMART" id="SM00852"/>
    </source>
</evidence>
<dbReference type="CDD" id="cd00887">
    <property type="entry name" value="MoeA"/>
    <property type="match status" value="1"/>
</dbReference>
<gene>
    <name evidence="13" type="ORF">DV711_18150</name>
</gene>
<dbReference type="OrthoDB" id="9804758at2"/>
<comment type="function">
    <text evidence="2 11">Catalyzes the insertion of molybdate into adenylated molybdopterin with the concomitant release of AMP.</text>
</comment>
<dbReference type="InterPro" id="IPR036688">
    <property type="entry name" value="MoeA_C_domain_IV_sf"/>
</dbReference>
<dbReference type="EMBL" id="QQOH01000006">
    <property type="protein sequence ID" value="RDE18047.1"/>
    <property type="molecule type" value="Genomic_DNA"/>
</dbReference>
<dbReference type="SUPFAM" id="SSF63882">
    <property type="entry name" value="MoeA N-terminal region -like"/>
    <property type="match status" value="1"/>
</dbReference>
<dbReference type="SUPFAM" id="SSF63867">
    <property type="entry name" value="MoeA C-terminal domain-like"/>
    <property type="match status" value="1"/>
</dbReference>
<comment type="pathway">
    <text evidence="3 11">Cofactor biosynthesis; molybdopterin biosynthesis.</text>
</comment>
<dbReference type="InterPro" id="IPR008284">
    <property type="entry name" value="MoCF_biosynth_CS"/>
</dbReference>
<dbReference type="InterPro" id="IPR036135">
    <property type="entry name" value="MoeA_linker/N_sf"/>
</dbReference>
<dbReference type="EC" id="2.10.1.1" evidence="11"/>
<dbReference type="NCBIfam" id="NF045515">
    <property type="entry name" value="Glp_gephyrin"/>
    <property type="match status" value="1"/>
</dbReference>
<reference evidence="13 14" key="1">
    <citation type="submission" date="2018-07" db="EMBL/GenBank/DDBJ databases">
        <title>Motiliproteus coralliicola sp. nov., a bacterium isolated from Coral.</title>
        <authorList>
            <person name="Wang G."/>
        </authorList>
    </citation>
    <scope>NUCLEOTIDE SEQUENCE [LARGE SCALE GENOMIC DNA]</scope>
    <source>
        <strain evidence="13 14">C34</strain>
    </source>
</reference>
<dbReference type="Pfam" id="PF00994">
    <property type="entry name" value="MoCF_biosynth"/>
    <property type="match status" value="1"/>
</dbReference>
<dbReference type="Gene3D" id="2.170.190.11">
    <property type="entry name" value="Molybdopterin biosynthesis moea protein, domain 3"/>
    <property type="match status" value="1"/>
</dbReference>
<organism evidence="13 14">
    <name type="scientific">Motiliproteus coralliicola</name>
    <dbReference type="NCBI Taxonomy" id="2283196"/>
    <lineage>
        <taxon>Bacteria</taxon>
        <taxon>Pseudomonadati</taxon>
        <taxon>Pseudomonadota</taxon>
        <taxon>Gammaproteobacteria</taxon>
        <taxon>Oceanospirillales</taxon>
        <taxon>Oceanospirillaceae</taxon>
        <taxon>Motiliproteus</taxon>
    </lineage>
</organism>
<comment type="catalytic activity">
    <reaction evidence="10">
        <text>adenylyl-molybdopterin + molybdate = Mo-molybdopterin + AMP + H(+)</text>
        <dbReference type="Rhea" id="RHEA:35047"/>
        <dbReference type="ChEBI" id="CHEBI:15378"/>
        <dbReference type="ChEBI" id="CHEBI:36264"/>
        <dbReference type="ChEBI" id="CHEBI:62727"/>
        <dbReference type="ChEBI" id="CHEBI:71302"/>
        <dbReference type="ChEBI" id="CHEBI:456215"/>
        <dbReference type="EC" id="2.10.1.1"/>
    </reaction>
</comment>
<keyword evidence="9 11" id="KW-0501">Molybdenum cofactor biosynthesis</keyword>
<comment type="similarity">
    <text evidence="4 11">Belongs to the MoeA family.</text>
</comment>
<name>A0A369W8R7_9GAMM</name>
<dbReference type="Pfam" id="PF03454">
    <property type="entry name" value="MoeA_C"/>
    <property type="match status" value="1"/>
</dbReference>
<dbReference type="Gene3D" id="2.40.340.10">
    <property type="entry name" value="MoeA, C-terminal, domain IV"/>
    <property type="match status" value="1"/>
</dbReference>
<dbReference type="UniPathway" id="UPA00344"/>
<dbReference type="GO" id="GO:0061599">
    <property type="term" value="F:molybdopterin molybdotransferase activity"/>
    <property type="evidence" value="ECO:0007669"/>
    <property type="project" value="UniProtKB-UniRule"/>
</dbReference>
<comment type="caution">
    <text evidence="13">The sequence shown here is derived from an EMBL/GenBank/DDBJ whole genome shotgun (WGS) entry which is preliminary data.</text>
</comment>
<dbReference type="RefSeq" id="WP_114697166.1">
    <property type="nucleotide sequence ID" value="NZ_QQOH01000006.1"/>
</dbReference>
<dbReference type="SUPFAM" id="SSF53218">
    <property type="entry name" value="Molybdenum cofactor biosynthesis proteins"/>
    <property type="match status" value="1"/>
</dbReference>
<dbReference type="GO" id="GO:0006777">
    <property type="term" value="P:Mo-molybdopterin cofactor biosynthetic process"/>
    <property type="evidence" value="ECO:0007669"/>
    <property type="project" value="UniProtKB-UniRule"/>
</dbReference>
<keyword evidence="7 11" id="KW-0479">Metal-binding</keyword>
<evidence type="ECO:0000256" key="3">
    <source>
        <dbReference type="ARBA" id="ARBA00005046"/>
    </source>
</evidence>
<dbReference type="SMART" id="SM00852">
    <property type="entry name" value="MoCF_biosynth"/>
    <property type="match status" value="1"/>
</dbReference>
<keyword evidence="5 11" id="KW-0500">Molybdenum</keyword>
<evidence type="ECO:0000256" key="7">
    <source>
        <dbReference type="ARBA" id="ARBA00022723"/>
    </source>
</evidence>
<keyword evidence="6 11" id="KW-0808">Transferase</keyword>
<evidence type="ECO:0000256" key="6">
    <source>
        <dbReference type="ARBA" id="ARBA00022679"/>
    </source>
</evidence>
<comment type="cofactor">
    <cofactor evidence="1 11">
        <name>Mg(2+)</name>
        <dbReference type="ChEBI" id="CHEBI:18420"/>
    </cofactor>
</comment>
<dbReference type="PANTHER" id="PTHR10192">
    <property type="entry name" value="MOLYBDOPTERIN BIOSYNTHESIS PROTEIN"/>
    <property type="match status" value="1"/>
</dbReference>
<dbReference type="InterPro" id="IPR036425">
    <property type="entry name" value="MoaB/Mog-like_dom_sf"/>
</dbReference>
<evidence type="ECO:0000256" key="2">
    <source>
        <dbReference type="ARBA" id="ARBA00002901"/>
    </source>
</evidence>
<dbReference type="InterPro" id="IPR005110">
    <property type="entry name" value="MoeA_linker/N"/>
</dbReference>
<evidence type="ECO:0000256" key="11">
    <source>
        <dbReference type="RuleBase" id="RU365090"/>
    </source>
</evidence>
<evidence type="ECO:0000256" key="1">
    <source>
        <dbReference type="ARBA" id="ARBA00001946"/>
    </source>
</evidence>
<dbReference type="NCBIfam" id="TIGR00177">
    <property type="entry name" value="molyb_syn"/>
    <property type="match status" value="1"/>
</dbReference>
<keyword evidence="14" id="KW-1185">Reference proteome</keyword>
<dbReference type="InterPro" id="IPR001453">
    <property type="entry name" value="MoaB/Mog_dom"/>
</dbReference>
<accession>A0A369W8R7</accession>
<dbReference type="InterPro" id="IPR005111">
    <property type="entry name" value="MoeA_C_domain_IV"/>
</dbReference>
<feature type="domain" description="MoaB/Mog" evidence="12">
    <location>
        <begin position="198"/>
        <end position="335"/>
    </location>
</feature>
<dbReference type="GO" id="GO:0005829">
    <property type="term" value="C:cytosol"/>
    <property type="evidence" value="ECO:0007669"/>
    <property type="project" value="TreeGrafter"/>
</dbReference>
<proteinExistence type="inferred from homology"/>
<evidence type="ECO:0000256" key="5">
    <source>
        <dbReference type="ARBA" id="ARBA00022505"/>
    </source>
</evidence>
<dbReference type="Gene3D" id="3.90.105.10">
    <property type="entry name" value="Molybdopterin biosynthesis moea protein, domain 2"/>
    <property type="match status" value="1"/>
</dbReference>
<dbReference type="Pfam" id="PF03453">
    <property type="entry name" value="MoeA_N"/>
    <property type="match status" value="1"/>
</dbReference>